<accession>A0A975GRU9</accession>
<gene>
    <name evidence="1" type="ORF">dnm_064040</name>
</gene>
<sequence length="57" mass="5942">MPRRHKGTKVHEVSSCLCSYFFAAGTPGACPKGSSESGPGAGRGRILFLTSLSKDIS</sequence>
<organism evidence="1 2">
    <name type="scientific">Desulfonema magnum</name>
    <dbReference type="NCBI Taxonomy" id="45655"/>
    <lineage>
        <taxon>Bacteria</taxon>
        <taxon>Pseudomonadati</taxon>
        <taxon>Thermodesulfobacteriota</taxon>
        <taxon>Desulfobacteria</taxon>
        <taxon>Desulfobacterales</taxon>
        <taxon>Desulfococcaceae</taxon>
        <taxon>Desulfonema</taxon>
    </lineage>
</organism>
<reference evidence="1" key="1">
    <citation type="journal article" date="2021" name="Microb. Physiol.">
        <title>Proteogenomic Insights into the Physiology of Marine, Sulfate-Reducing, Filamentous Desulfonema limicola and Desulfonema magnum.</title>
        <authorList>
            <person name="Schnaars V."/>
            <person name="Wohlbrand L."/>
            <person name="Scheve S."/>
            <person name="Hinrichs C."/>
            <person name="Reinhardt R."/>
            <person name="Rabus R."/>
        </authorList>
    </citation>
    <scope>NUCLEOTIDE SEQUENCE</scope>
    <source>
        <strain evidence="1">4be13</strain>
    </source>
</reference>
<dbReference type="EMBL" id="CP061800">
    <property type="protein sequence ID" value="QTA90343.1"/>
    <property type="molecule type" value="Genomic_DNA"/>
</dbReference>
<protein>
    <submittedName>
        <fullName evidence="1">Uncharacterized protein</fullName>
    </submittedName>
</protein>
<dbReference type="AlphaFoldDB" id="A0A975GRU9"/>
<evidence type="ECO:0000313" key="1">
    <source>
        <dbReference type="EMBL" id="QTA90343.1"/>
    </source>
</evidence>
<evidence type="ECO:0000313" key="2">
    <source>
        <dbReference type="Proteomes" id="UP000663722"/>
    </source>
</evidence>
<dbReference type="Proteomes" id="UP000663722">
    <property type="component" value="Chromosome"/>
</dbReference>
<dbReference type="KEGG" id="dmm:dnm_064040"/>
<proteinExistence type="predicted"/>
<keyword evidence="2" id="KW-1185">Reference proteome</keyword>
<name>A0A975GRU9_9BACT</name>